<dbReference type="WBParaSite" id="SBAD_0000274701-mRNA-1">
    <property type="protein sequence ID" value="SBAD_0000274701-mRNA-1"/>
    <property type="gene ID" value="SBAD_0000274701"/>
</dbReference>
<keyword evidence="2" id="KW-1185">Reference proteome</keyword>
<reference evidence="1 2" key="2">
    <citation type="submission" date="2018-11" db="EMBL/GenBank/DDBJ databases">
        <authorList>
            <consortium name="Pathogen Informatics"/>
        </authorList>
    </citation>
    <scope>NUCLEOTIDE SEQUENCE [LARGE SCALE GENOMIC DNA]</scope>
</reference>
<reference evidence="3" key="1">
    <citation type="submission" date="2016-06" db="UniProtKB">
        <authorList>
            <consortium name="WormBaseParasite"/>
        </authorList>
    </citation>
    <scope>IDENTIFICATION</scope>
</reference>
<dbReference type="EMBL" id="UZAM01007321">
    <property type="protein sequence ID" value="VDO98325.1"/>
    <property type="molecule type" value="Genomic_DNA"/>
</dbReference>
<gene>
    <name evidence="1" type="ORF">SBAD_LOCUS2617</name>
</gene>
<proteinExistence type="predicted"/>
<evidence type="ECO:0000313" key="2">
    <source>
        <dbReference type="Proteomes" id="UP000270296"/>
    </source>
</evidence>
<organism evidence="3">
    <name type="scientific">Soboliphyme baturini</name>
    <dbReference type="NCBI Taxonomy" id="241478"/>
    <lineage>
        <taxon>Eukaryota</taxon>
        <taxon>Metazoa</taxon>
        <taxon>Ecdysozoa</taxon>
        <taxon>Nematoda</taxon>
        <taxon>Enoplea</taxon>
        <taxon>Dorylaimia</taxon>
        <taxon>Dioctophymatida</taxon>
        <taxon>Dioctophymatoidea</taxon>
        <taxon>Soboliphymatidae</taxon>
        <taxon>Soboliphyme</taxon>
    </lineage>
</organism>
<dbReference type="Proteomes" id="UP000270296">
    <property type="component" value="Unassembled WGS sequence"/>
</dbReference>
<sequence>MAQESVFRLSQQLVSALTNTENNKLVFSNFYDCLLFPDRHHSSENMRLKSFQKLLSIVNQLQNVQGGAENITSVKTLIENAELLSRSSDSCAVLYFVLLLSDASRAKDEWSNGDITNSTFNNDFSIKSLCEAVKEHAHSSTSAANIFTCDVYCDWVTAFPSFFRFSQAPRKDSQKKPTKVSSQSMNEVVDRRNASFWPLYIPLASLKLQSRSDRRQTLHSMMPLLSDLSENDFARFGMPALYEPVMLMTGDFGIMHNFSVLNISRLKLIVQGLLIGVESGCIVLDQILGYVFVEKMIFTICYFSSSNRITWLTAYKVSKSSVPGFLYQLFDKLAFCGKAVSLLNVRIKSLANEVTV</sequence>
<name>A0A183IG73_9BILA</name>
<evidence type="ECO:0000313" key="1">
    <source>
        <dbReference type="EMBL" id="VDO98325.1"/>
    </source>
</evidence>
<evidence type="ECO:0000313" key="3">
    <source>
        <dbReference type="WBParaSite" id="SBAD_0000274701-mRNA-1"/>
    </source>
</evidence>
<accession>A0A183IG73</accession>
<protein>
    <submittedName>
        <fullName evidence="3">Nuclear cap-binding protein subunit 1</fullName>
    </submittedName>
</protein>
<dbReference type="AlphaFoldDB" id="A0A183IG73"/>